<name>A0ABU8RMM1_9ACTN</name>
<sequence length="307" mass="34955">MVERLVGELPGTCSLGEVVHLWERALRDDELCSCGRPFSRCPFWTEVGARAFGGWDRLDAGEVLRLKGDVDRNRHLPWLLLGARGRRRRSALRQYLRLYEALYRSAAEVSGADVVVDSSKHASLVYALRWSSALDLRVVHMVRDARAVAYSWSRRRRRPEAGDPSTMMPRWGPVRVSLWWDAFASAFLLLPLTGTPVRVVRYEDVMAAPTRELLRIADHARLSVEEEDMAFLRHHEVDLSPSHAVAGNPMRFTVGTVPLRRDDEWRGRMPATARRITSVMTTPLRLPLGYIRPSAGAVTRRPRRGDR</sequence>
<dbReference type="Pfam" id="PF00685">
    <property type="entry name" value="Sulfotransfer_1"/>
    <property type="match status" value="1"/>
</dbReference>
<protein>
    <submittedName>
        <fullName evidence="2">Sulfotransferase domain-containing protein</fullName>
    </submittedName>
</protein>
<dbReference type="SUPFAM" id="SSF52540">
    <property type="entry name" value="P-loop containing nucleoside triphosphate hydrolases"/>
    <property type="match status" value="1"/>
</dbReference>
<dbReference type="InterPro" id="IPR000863">
    <property type="entry name" value="Sulfotransferase_dom"/>
</dbReference>
<gene>
    <name evidence="2" type="ORF">WDZ17_13495</name>
</gene>
<evidence type="ECO:0000313" key="2">
    <source>
        <dbReference type="EMBL" id="MEJ5946307.1"/>
    </source>
</evidence>
<evidence type="ECO:0000313" key="3">
    <source>
        <dbReference type="Proteomes" id="UP001387100"/>
    </source>
</evidence>
<dbReference type="Gene3D" id="3.40.50.300">
    <property type="entry name" value="P-loop containing nucleotide triphosphate hydrolases"/>
    <property type="match status" value="1"/>
</dbReference>
<keyword evidence="3" id="KW-1185">Reference proteome</keyword>
<dbReference type="Proteomes" id="UP001387100">
    <property type="component" value="Unassembled WGS sequence"/>
</dbReference>
<feature type="domain" description="Sulfotransferase" evidence="1">
    <location>
        <begin position="133"/>
        <end position="233"/>
    </location>
</feature>
<reference evidence="2 3" key="1">
    <citation type="journal article" date="2017" name="Int. J. Syst. Evol. Microbiol.">
        <title>Pseudokineococcus basanitobsidens sp. nov., isolated from volcanic rock.</title>
        <authorList>
            <person name="Lee D.W."/>
            <person name="Park M.Y."/>
            <person name="Kim J.J."/>
            <person name="Kim B.S."/>
        </authorList>
    </citation>
    <scope>NUCLEOTIDE SEQUENCE [LARGE SCALE GENOMIC DNA]</scope>
    <source>
        <strain evidence="2 3">DSM 103726</strain>
    </source>
</reference>
<comment type="caution">
    <text evidence="2">The sequence shown here is derived from an EMBL/GenBank/DDBJ whole genome shotgun (WGS) entry which is preliminary data.</text>
</comment>
<evidence type="ECO:0000259" key="1">
    <source>
        <dbReference type="Pfam" id="PF00685"/>
    </source>
</evidence>
<organism evidence="2 3">
    <name type="scientific">Pseudokineococcus basanitobsidens</name>
    <dbReference type="NCBI Taxonomy" id="1926649"/>
    <lineage>
        <taxon>Bacteria</taxon>
        <taxon>Bacillati</taxon>
        <taxon>Actinomycetota</taxon>
        <taxon>Actinomycetes</taxon>
        <taxon>Kineosporiales</taxon>
        <taxon>Kineosporiaceae</taxon>
        <taxon>Pseudokineococcus</taxon>
    </lineage>
</organism>
<accession>A0ABU8RMM1</accession>
<dbReference type="EMBL" id="JBBIAA010000020">
    <property type="protein sequence ID" value="MEJ5946307.1"/>
    <property type="molecule type" value="Genomic_DNA"/>
</dbReference>
<proteinExistence type="predicted"/>
<dbReference type="RefSeq" id="WP_339575690.1">
    <property type="nucleotide sequence ID" value="NZ_JBBIAA010000020.1"/>
</dbReference>
<dbReference type="InterPro" id="IPR027417">
    <property type="entry name" value="P-loop_NTPase"/>
</dbReference>